<keyword evidence="4" id="KW-0067">ATP-binding</keyword>
<dbReference type="PANTHER" id="PTHR11766">
    <property type="entry name" value="TYROSYL-TRNA SYNTHETASE"/>
    <property type="match status" value="1"/>
</dbReference>
<dbReference type="SUPFAM" id="SSF52374">
    <property type="entry name" value="Nucleotidylyl transferase"/>
    <property type="match status" value="1"/>
</dbReference>
<reference evidence="8" key="1">
    <citation type="journal article" date="2014" name="Front. Microbiol.">
        <title>High frequency of phylogenetically diverse reductive dehalogenase-homologous genes in deep subseafloor sedimentary metagenomes.</title>
        <authorList>
            <person name="Kawai M."/>
            <person name="Futagami T."/>
            <person name="Toyoda A."/>
            <person name="Takaki Y."/>
            <person name="Nishi S."/>
            <person name="Hori S."/>
            <person name="Arai W."/>
            <person name="Tsubouchi T."/>
            <person name="Morono Y."/>
            <person name="Uchiyama I."/>
            <person name="Ito T."/>
            <person name="Fujiyama A."/>
            <person name="Inagaki F."/>
            <person name="Takami H."/>
        </authorList>
    </citation>
    <scope>NUCLEOTIDE SEQUENCE</scope>
    <source>
        <strain evidence="8">Expedition CK06-06</strain>
    </source>
</reference>
<dbReference type="InterPro" id="IPR014729">
    <property type="entry name" value="Rossmann-like_a/b/a_fold"/>
</dbReference>
<proteinExistence type="predicted"/>
<evidence type="ECO:0000256" key="1">
    <source>
        <dbReference type="ARBA" id="ARBA00013160"/>
    </source>
</evidence>
<keyword evidence="5" id="KW-0648">Protein biosynthesis</keyword>
<comment type="catalytic activity">
    <reaction evidence="7">
        <text>tRNA(Tyr) + L-tyrosine + ATP = L-tyrosyl-tRNA(Tyr) + AMP + diphosphate + H(+)</text>
        <dbReference type="Rhea" id="RHEA:10220"/>
        <dbReference type="Rhea" id="RHEA-COMP:9706"/>
        <dbReference type="Rhea" id="RHEA-COMP:9707"/>
        <dbReference type="ChEBI" id="CHEBI:15378"/>
        <dbReference type="ChEBI" id="CHEBI:30616"/>
        <dbReference type="ChEBI" id="CHEBI:33019"/>
        <dbReference type="ChEBI" id="CHEBI:58315"/>
        <dbReference type="ChEBI" id="CHEBI:78442"/>
        <dbReference type="ChEBI" id="CHEBI:78536"/>
        <dbReference type="ChEBI" id="CHEBI:456215"/>
        <dbReference type="EC" id="6.1.1.1"/>
    </reaction>
</comment>
<dbReference type="Pfam" id="PF00579">
    <property type="entry name" value="tRNA-synt_1b"/>
    <property type="match status" value="1"/>
</dbReference>
<evidence type="ECO:0000256" key="4">
    <source>
        <dbReference type="ARBA" id="ARBA00022840"/>
    </source>
</evidence>
<dbReference type="Gene3D" id="3.40.50.620">
    <property type="entry name" value="HUPs"/>
    <property type="match status" value="1"/>
</dbReference>
<sequence>MITTKPEQQFEQIKHGTVEIIREEELLEKLKFSCKTGKPLIVKQGFDPTAPDLHIGHMVPINKLKTFQDLGHTVVFLIGDFTGMIGDPSGRITTRRAMSREEVNENAETYKKQIFKVLDPEKTVIDFNSRWCSPMKFDEVLSLTSHYTIARLLERDDFSRRYSEGRPISMLEFMYPLVQGYDSV</sequence>
<dbReference type="AlphaFoldDB" id="X0T1F3"/>
<dbReference type="InterPro" id="IPR002305">
    <property type="entry name" value="aa-tRNA-synth_Ic"/>
</dbReference>
<name>X0T1F3_9ZZZZ</name>
<evidence type="ECO:0000256" key="3">
    <source>
        <dbReference type="ARBA" id="ARBA00022741"/>
    </source>
</evidence>
<dbReference type="InterPro" id="IPR024088">
    <property type="entry name" value="Tyr-tRNA-ligase_bac-type"/>
</dbReference>
<dbReference type="GO" id="GO:0006437">
    <property type="term" value="P:tyrosyl-tRNA aminoacylation"/>
    <property type="evidence" value="ECO:0007669"/>
    <property type="project" value="InterPro"/>
</dbReference>
<evidence type="ECO:0000256" key="5">
    <source>
        <dbReference type="ARBA" id="ARBA00022917"/>
    </source>
</evidence>
<dbReference type="EC" id="6.1.1.1" evidence="1"/>
<protein>
    <recommendedName>
        <fullName evidence="1">tyrosine--tRNA ligase</fullName>
        <ecNumber evidence="1">6.1.1.1</ecNumber>
    </recommendedName>
</protein>
<dbReference type="InterPro" id="IPR001412">
    <property type="entry name" value="aa-tRNA-synth_I_CS"/>
</dbReference>
<dbReference type="PANTHER" id="PTHR11766:SF1">
    <property type="entry name" value="TYROSINE--TRNA LIGASE"/>
    <property type="match status" value="1"/>
</dbReference>
<dbReference type="InterPro" id="IPR002307">
    <property type="entry name" value="Tyr-tRNA-ligase"/>
</dbReference>
<evidence type="ECO:0000256" key="6">
    <source>
        <dbReference type="ARBA" id="ARBA00023146"/>
    </source>
</evidence>
<dbReference type="NCBIfam" id="TIGR00234">
    <property type="entry name" value="tyrS"/>
    <property type="match status" value="1"/>
</dbReference>
<feature type="non-terminal residue" evidence="8">
    <location>
        <position position="184"/>
    </location>
</feature>
<dbReference type="GO" id="GO:0004831">
    <property type="term" value="F:tyrosine-tRNA ligase activity"/>
    <property type="evidence" value="ECO:0007669"/>
    <property type="project" value="UniProtKB-EC"/>
</dbReference>
<evidence type="ECO:0000313" key="8">
    <source>
        <dbReference type="EMBL" id="GAF81191.1"/>
    </source>
</evidence>
<comment type="caution">
    <text evidence="8">The sequence shown here is derived from an EMBL/GenBank/DDBJ whole genome shotgun (WGS) entry which is preliminary data.</text>
</comment>
<keyword evidence="3" id="KW-0547">Nucleotide-binding</keyword>
<organism evidence="8">
    <name type="scientific">marine sediment metagenome</name>
    <dbReference type="NCBI Taxonomy" id="412755"/>
    <lineage>
        <taxon>unclassified sequences</taxon>
        <taxon>metagenomes</taxon>
        <taxon>ecological metagenomes</taxon>
    </lineage>
</organism>
<dbReference type="GO" id="GO:0005524">
    <property type="term" value="F:ATP binding"/>
    <property type="evidence" value="ECO:0007669"/>
    <property type="project" value="UniProtKB-KW"/>
</dbReference>
<keyword evidence="6" id="KW-0030">Aminoacyl-tRNA synthetase</keyword>
<evidence type="ECO:0000256" key="7">
    <source>
        <dbReference type="ARBA" id="ARBA00048248"/>
    </source>
</evidence>
<dbReference type="PRINTS" id="PR01040">
    <property type="entry name" value="TRNASYNTHTYR"/>
</dbReference>
<dbReference type="PROSITE" id="PS00178">
    <property type="entry name" value="AA_TRNA_LIGASE_I"/>
    <property type="match status" value="1"/>
</dbReference>
<accession>X0T1F3</accession>
<keyword evidence="2" id="KW-0436">Ligase</keyword>
<gene>
    <name evidence="8" type="ORF">S01H1_03928</name>
</gene>
<dbReference type="EMBL" id="BARS01002104">
    <property type="protein sequence ID" value="GAF81191.1"/>
    <property type="molecule type" value="Genomic_DNA"/>
</dbReference>
<evidence type="ECO:0000256" key="2">
    <source>
        <dbReference type="ARBA" id="ARBA00022598"/>
    </source>
</evidence>
<dbReference type="GO" id="GO:0005829">
    <property type="term" value="C:cytosol"/>
    <property type="evidence" value="ECO:0007669"/>
    <property type="project" value="TreeGrafter"/>
</dbReference>